<evidence type="ECO:0000313" key="9">
    <source>
        <dbReference type="Proteomes" id="UP000663829"/>
    </source>
</evidence>
<sequence length="212" mass="23742">MQIRLYTPLTFEMVCNTCLSDIVLQFVEGDHGDGAPFDEKTLAHAFLPTDGRIHLDSQDTWTELYNSTSKTLKQRSDVLTSIDQQSIQALYGKKAEADSPTTTTKNQTTRKLYLFKTSVNREENVLQDFCTPFWTMPSGEIGIYRTYRNANTLISGDSSRSACTSFNATKYNDNNIVFSIGSRLTTWSGGENMNFALAIRNGTHVDVFGMQG</sequence>
<dbReference type="EMBL" id="CAJNOQ010005744">
    <property type="protein sequence ID" value="CAF1110081.1"/>
    <property type="molecule type" value="Genomic_DNA"/>
</dbReference>
<dbReference type="GO" id="GO:0030198">
    <property type="term" value="P:extracellular matrix organization"/>
    <property type="evidence" value="ECO:0007669"/>
    <property type="project" value="TreeGrafter"/>
</dbReference>
<feature type="domain" description="Peptidase M10 metallopeptidase" evidence="6">
    <location>
        <begin position="6"/>
        <end position="65"/>
    </location>
</feature>
<keyword evidence="9" id="KW-1185">Reference proteome</keyword>
<dbReference type="GO" id="GO:0031012">
    <property type="term" value="C:extracellular matrix"/>
    <property type="evidence" value="ECO:0007669"/>
    <property type="project" value="InterPro"/>
</dbReference>
<dbReference type="EMBL" id="CAJOBC010005745">
    <property type="protein sequence ID" value="CAF3874519.1"/>
    <property type="molecule type" value="Genomic_DNA"/>
</dbReference>
<dbReference type="InterPro" id="IPR001818">
    <property type="entry name" value="Pept_M10_metallopeptidase"/>
</dbReference>
<dbReference type="Pfam" id="PF00413">
    <property type="entry name" value="Peptidase_M10"/>
    <property type="match status" value="1"/>
</dbReference>
<evidence type="ECO:0000259" key="6">
    <source>
        <dbReference type="Pfam" id="PF00413"/>
    </source>
</evidence>
<keyword evidence="4" id="KW-0862">Zinc</keyword>
<keyword evidence="2" id="KW-0479">Metal-binding</keyword>
<dbReference type="SUPFAM" id="SSF55486">
    <property type="entry name" value="Metalloproteases ('zincins'), catalytic domain"/>
    <property type="match status" value="1"/>
</dbReference>
<dbReference type="GO" id="GO:0030574">
    <property type="term" value="P:collagen catabolic process"/>
    <property type="evidence" value="ECO:0007669"/>
    <property type="project" value="TreeGrafter"/>
</dbReference>
<keyword evidence="1" id="KW-0645">Protease</keyword>
<keyword evidence="3" id="KW-0378">Hydrolase</keyword>
<proteinExistence type="predicted"/>
<evidence type="ECO:0000256" key="1">
    <source>
        <dbReference type="ARBA" id="ARBA00022670"/>
    </source>
</evidence>
<evidence type="ECO:0000256" key="4">
    <source>
        <dbReference type="ARBA" id="ARBA00022833"/>
    </source>
</evidence>
<dbReference type="AlphaFoldDB" id="A0A814PS99"/>
<dbReference type="GO" id="GO:0004222">
    <property type="term" value="F:metalloendopeptidase activity"/>
    <property type="evidence" value="ECO:0007669"/>
    <property type="project" value="InterPro"/>
</dbReference>
<name>A0A814PS99_9BILA</name>
<feature type="non-terminal residue" evidence="7">
    <location>
        <position position="1"/>
    </location>
</feature>
<organism evidence="7 9">
    <name type="scientific">Didymodactylos carnosus</name>
    <dbReference type="NCBI Taxonomy" id="1234261"/>
    <lineage>
        <taxon>Eukaryota</taxon>
        <taxon>Metazoa</taxon>
        <taxon>Spiralia</taxon>
        <taxon>Gnathifera</taxon>
        <taxon>Rotifera</taxon>
        <taxon>Eurotatoria</taxon>
        <taxon>Bdelloidea</taxon>
        <taxon>Philodinida</taxon>
        <taxon>Philodinidae</taxon>
        <taxon>Didymodactylos</taxon>
    </lineage>
</organism>
<evidence type="ECO:0000313" key="8">
    <source>
        <dbReference type="EMBL" id="CAF3874519.1"/>
    </source>
</evidence>
<accession>A0A814PS99</accession>
<dbReference type="GO" id="GO:0006508">
    <property type="term" value="P:proteolysis"/>
    <property type="evidence" value="ECO:0007669"/>
    <property type="project" value="UniProtKB-KW"/>
</dbReference>
<reference evidence="7" key="1">
    <citation type="submission" date="2021-02" db="EMBL/GenBank/DDBJ databases">
        <authorList>
            <person name="Nowell W R."/>
        </authorList>
    </citation>
    <scope>NUCLEOTIDE SEQUENCE</scope>
</reference>
<comment type="caution">
    <text evidence="7">The sequence shown here is derived from an EMBL/GenBank/DDBJ whole genome shotgun (WGS) entry which is preliminary data.</text>
</comment>
<dbReference type="Proteomes" id="UP000663829">
    <property type="component" value="Unassembled WGS sequence"/>
</dbReference>
<dbReference type="Gene3D" id="3.40.390.10">
    <property type="entry name" value="Collagenase (Catalytic Domain)"/>
    <property type="match status" value="1"/>
</dbReference>
<keyword evidence="5" id="KW-0482">Metalloprotease</keyword>
<dbReference type="OrthoDB" id="406838at2759"/>
<dbReference type="PANTHER" id="PTHR10201">
    <property type="entry name" value="MATRIX METALLOPROTEINASE"/>
    <property type="match status" value="1"/>
</dbReference>
<dbReference type="Proteomes" id="UP000681722">
    <property type="component" value="Unassembled WGS sequence"/>
</dbReference>
<dbReference type="PANTHER" id="PTHR10201:SF323">
    <property type="entry name" value="MATRIX METALLOPROTEINASE-21"/>
    <property type="match status" value="1"/>
</dbReference>
<protein>
    <recommendedName>
        <fullName evidence="6">Peptidase M10 metallopeptidase domain-containing protein</fullName>
    </recommendedName>
</protein>
<dbReference type="GO" id="GO:0008270">
    <property type="term" value="F:zinc ion binding"/>
    <property type="evidence" value="ECO:0007669"/>
    <property type="project" value="InterPro"/>
</dbReference>
<evidence type="ECO:0000313" key="7">
    <source>
        <dbReference type="EMBL" id="CAF1110081.1"/>
    </source>
</evidence>
<evidence type="ECO:0000256" key="2">
    <source>
        <dbReference type="ARBA" id="ARBA00022723"/>
    </source>
</evidence>
<gene>
    <name evidence="7" type="ORF">GPM918_LOCUS19185</name>
    <name evidence="8" type="ORF">SRO942_LOCUS19184</name>
</gene>
<evidence type="ECO:0000256" key="3">
    <source>
        <dbReference type="ARBA" id="ARBA00022801"/>
    </source>
</evidence>
<dbReference type="InterPro" id="IPR024079">
    <property type="entry name" value="MetalloPept_cat_dom_sf"/>
</dbReference>
<evidence type="ECO:0000256" key="5">
    <source>
        <dbReference type="ARBA" id="ARBA00023049"/>
    </source>
</evidence>